<dbReference type="PROSITE" id="PS51257">
    <property type="entry name" value="PROKAR_LIPOPROTEIN"/>
    <property type="match status" value="1"/>
</dbReference>
<dbReference type="Proteomes" id="UP000199062">
    <property type="component" value="Unassembled WGS sequence"/>
</dbReference>
<dbReference type="PANTHER" id="PTHR34387:SF2">
    <property type="entry name" value="SLR1258 PROTEIN"/>
    <property type="match status" value="1"/>
</dbReference>
<evidence type="ECO:0000313" key="1">
    <source>
        <dbReference type="EMBL" id="SFR99557.1"/>
    </source>
</evidence>
<gene>
    <name evidence="1" type="ORF">SAMN05216559_2228</name>
</gene>
<dbReference type="EMBL" id="FOZK01000002">
    <property type="protein sequence ID" value="SFR99557.1"/>
    <property type="molecule type" value="Genomic_DNA"/>
</dbReference>
<dbReference type="RefSeq" id="WP_089816605.1">
    <property type="nucleotide sequence ID" value="NZ_FOZK01000002.1"/>
</dbReference>
<dbReference type="PRINTS" id="PR00833">
    <property type="entry name" value="POAALLERGEN"/>
</dbReference>
<sequence length="269" mass="28191">MNRRELIVASGGIAATALSGCLGLGSGNADVPAQQSSPTVEERTGQTVIVSNTGEVQGEPDLAILDVGVEASGDSAGAVRSELATRSEELRTALLEFGLDEDAVTTSRFHISDRVDRRRMEEEGVRPDSPEAEEYVYYEGTHAFSVEVAAIDDVGGVIDAAVDGGADRVGRVTFTLSDERRTELREEALRKAIQGARTEAEAIADEVGTSIAETTVVDASDGRVSPVHREVAFEAAATATETAGDGAATGVHPGDVTVTADVRIQYRMA</sequence>
<accession>A0A1I6L803</accession>
<dbReference type="AlphaFoldDB" id="A0A1I6L803"/>
<dbReference type="Gene3D" id="3.30.110.170">
    <property type="entry name" value="Protein of unknown function (DUF541), domain 1"/>
    <property type="match status" value="1"/>
</dbReference>
<name>A0A1I6L803_9EURY</name>
<dbReference type="Pfam" id="PF04402">
    <property type="entry name" value="SIMPL"/>
    <property type="match status" value="1"/>
</dbReference>
<dbReference type="InterPro" id="IPR052022">
    <property type="entry name" value="26kDa_periplasmic_antigen"/>
</dbReference>
<evidence type="ECO:0000313" key="2">
    <source>
        <dbReference type="Proteomes" id="UP000199062"/>
    </source>
</evidence>
<dbReference type="OrthoDB" id="12132at2157"/>
<dbReference type="PANTHER" id="PTHR34387">
    <property type="entry name" value="SLR1258 PROTEIN"/>
    <property type="match status" value="1"/>
</dbReference>
<organism evidence="1 2">
    <name type="scientific">Halomicrobium zhouii</name>
    <dbReference type="NCBI Taxonomy" id="767519"/>
    <lineage>
        <taxon>Archaea</taxon>
        <taxon>Methanobacteriati</taxon>
        <taxon>Methanobacteriota</taxon>
        <taxon>Stenosarchaea group</taxon>
        <taxon>Halobacteria</taxon>
        <taxon>Halobacteriales</taxon>
        <taxon>Haloarculaceae</taxon>
        <taxon>Halomicrobium</taxon>
    </lineage>
</organism>
<dbReference type="GO" id="GO:0006974">
    <property type="term" value="P:DNA damage response"/>
    <property type="evidence" value="ECO:0007669"/>
    <property type="project" value="TreeGrafter"/>
</dbReference>
<keyword evidence="2" id="KW-1185">Reference proteome</keyword>
<evidence type="ECO:0008006" key="3">
    <source>
        <dbReference type="Google" id="ProtNLM"/>
    </source>
</evidence>
<proteinExistence type="predicted"/>
<dbReference type="InterPro" id="IPR007497">
    <property type="entry name" value="SIMPL/DUF541"/>
</dbReference>
<protein>
    <recommendedName>
        <fullName evidence="3">SIMPL domain-containing protein</fullName>
    </recommendedName>
</protein>
<dbReference type="Gene3D" id="3.30.70.2970">
    <property type="entry name" value="Protein of unknown function (DUF541), domain 2"/>
    <property type="match status" value="1"/>
</dbReference>
<reference evidence="1 2" key="1">
    <citation type="submission" date="2016-10" db="EMBL/GenBank/DDBJ databases">
        <authorList>
            <person name="de Groot N.N."/>
        </authorList>
    </citation>
    <scope>NUCLEOTIDE SEQUENCE [LARGE SCALE GENOMIC DNA]</scope>
    <source>
        <strain evidence="1 2">CGMCC 1.10457</strain>
    </source>
</reference>